<proteinExistence type="predicted"/>
<comment type="caution">
    <text evidence="6">The sequence shown here is derived from an EMBL/GenBank/DDBJ whole genome shotgun (WGS) entry which is preliminary data.</text>
</comment>
<dbReference type="EMBL" id="JAAXKY010000150">
    <property type="protein sequence ID" value="NMH81478.1"/>
    <property type="molecule type" value="Genomic_DNA"/>
</dbReference>
<dbReference type="InterPro" id="IPR001647">
    <property type="entry name" value="HTH_TetR"/>
</dbReference>
<keyword evidence="1" id="KW-0805">Transcription regulation</keyword>
<organism evidence="6 7">
    <name type="scientific">Pseudonocardia xinjiangensis</name>
    <dbReference type="NCBI Taxonomy" id="75289"/>
    <lineage>
        <taxon>Bacteria</taxon>
        <taxon>Bacillati</taxon>
        <taxon>Actinomycetota</taxon>
        <taxon>Actinomycetes</taxon>
        <taxon>Pseudonocardiales</taxon>
        <taxon>Pseudonocardiaceae</taxon>
        <taxon>Pseudonocardia</taxon>
    </lineage>
</organism>
<dbReference type="Proteomes" id="UP001296706">
    <property type="component" value="Unassembled WGS sequence"/>
</dbReference>
<dbReference type="Gene3D" id="1.10.357.10">
    <property type="entry name" value="Tetracycline Repressor, domain 2"/>
    <property type="match status" value="1"/>
</dbReference>
<feature type="DNA-binding region" description="H-T-H motif" evidence="4">
    <location>
        <begin position="26"/>
        <end position="45"/>
    </location>
</feature>
<evidence type="ECO:0000256" key="3">
    <source>
        <dbReference type="ARBA" id="ARBA00023163"/>
    </source>
</evidence>
<keyword evidence="2 4" id="KW-0238">DNA-binding</keyword>
<feature type="domain" description="HTH tetR-type" evidence="5">
    <location>
        <begin position="3"/>
        <end position="63"/>
    </location>
</feature>
<evidence type="ECO:0000259" key="5">
    <source>
        <dbReference type="PROSITE" id="PS50977"/>
    </source>
</evidence>
<keyword evidence="7" id="KW-1185">Reference proteome</keyword>
<gene>
    <name evidence="6" type="ORF">HF577_30845</name>
</gene>
<dbReference type="SUPFAM" id="SSF48498">
    <property type="entry name" value="Tetracyclin repressor-like, C-terminal domain"/>
    <property type="match status" value="1"/>
</dbReference>
<evidence type="ECO:0000256" key="2">
    <source>
        <dbReference type="ARBA" id="ARBA00023125"/>
    </source>
</evidence>
<dbReference type="Pfam" id="PF00440">
    <property type="entry name" value="TetR_N"/>
    <property type="match status" value="1"/>
</dbReference>
<evidence type="ECO:0000256" key="4">
    <source>
        <dbReference type="PROSITE-ProRule" id="PRU00335"/>
    </source>
</evidence>
<evidence type="ECO:0000313" key="7">
    <source>
        <dbReference type="Proteomes" id="UP001296706"/>
    </source>
</evidence>
<dbReference type="PANTHER" id="PTHR47506:SF1">
    <property type="entry name" value="HTH-TYPE TRANSCRIPTIONAL REGULATOR YJDC"/>
    <property type="match status" value="1"/>
</dbReference>
<dbReference type="SUPFAM" id="SSF46689">
    <property type="entry name" value="Homeodomain-like"/>
    <property type="match status" value="1"/>
</dbReference>
<protein>
    <submittedName>
        <fullName evidence="6">TetR/AcrR family transcriptional regulator</fullName>
    </submittedName>
</protein>
<name>A0ABX1RM81_9PSEU</name>
<keyword evidence="3" id="KW-0804">Transcription</keyword>
<accession>A0ABX1RM81</accession>
<dbReference type="PROSITE" id="PS50977">
    <property type="entry name" value="HTH_TETR_2"/>
    <property type="match status" value="1"/>
</dbReference>
<dbReference type="RefSeq" id="WP_169399513.1">
    <property type="nucleotide sequence ID" value="NZ_BAAAJH010000002.1"/>
</dbReference>
<sequence length="186" mass="19960">MNRSDAERLLAAAEALYYARGINGVGIDEVRSAAGVSLKRLYQLYPSKEHLVAAYLDARDQRWRGRLADHVAHSGGSPRDQLLAVFDWLGLWFAEPDFRGCAFINAFGEVGGSAPLVLAAVRRHKELFRDYLIGLARGLDGPDPVGVAEQLLLLAEGAMTAAAVLPEPRAAQQARRAAAALLAAAA</sequence>
<evidence type="ECO:0000313" key="6">
    <source>
        <dbReference type="EMBL" id="NMH81478.1"/>
    </source>
</evidence>
<reference evidence="6 7" key="1">
    <citation type="submission" date="2020-04" db="EMBL/GenBank/DDBJ databases">
        <authorList>
            <person name="Klaysubun C."/>
            <person name="Duangmal K."/>
            <person name="Lipun K."/>
        </authorList>
    </citation>
    <scope>NUCLEOTIDE SEQUENCE [LARGE SCALE GENOMIC DNA]</scope>
    <source>
        <strain evidence="6 7">JCM 11839</strain>
    </source>
</reference>
<evidence type="ECO:0000256" key="1">
    <source>
        <dbReference type="ARBA" id="ARBA00023015"/>
    </source>
</evidence>
<dbReference type="PRINTS" id="PR00455">
    <property type="entry name" value="HTHTETR"/>
</dbReference>
<dbReference type="PANTHER" id="PTHR47506">
    <property type="entry name" value="TRANSCRIPTIONAL REGULATORY PROTEIN"/>
    <property type="match status" value="1"/>
</dbReference>
<dbReference type="InterPro" id="IPR036271">
    <property type="entry name" value="Tet_transcr_reg_TetR-rel_C_sf"/>
</dbReference>
<dbReference type="InterPro" id="IPR009057">
    <property type="entry name" value="Homeodomain-like_sf"/>
</dbReference>